<name>A0A3N4I4A0_ASCIM</name>
<proteinExistence type="predicted"/>
<dbReference type="AlphaFoldDB" id="A0A3N4I4A0"/>
<organism evidence="2 3">
    <name type="scientific">Ascobolus immersus RN42</name>
    <dbReference type="NCBI Taxonomy" id="1160509"/>
    <lineage>
        <taxon>Eukaryota</taxon>
        <taxon>Fungi</taxon>
        <taxon>Dikarya</taxon>
        <taxon>Ascomycota</taxon>
        <taxon>Pezizomycotina</taxon>
        <taxon>Pezizomycetes</taxon>
        <taxon>Pezizales</taxon>
        <taxon>Ascobolaceae</taxon>
        <taxon>Ascobolus</taxon>
    </lineage>
</organism>
<keyword evidence="3" id="KW-1185">Reference proteome</keyword>
<accession>A0A3N4I4A0</accession>
<feature type="region of interest" description="Disordered" evidence="1">
    <location>
        <begin position="152"/>
        <end position="175"/>
    </location>
</feature>
<sequence length="211" mass="22808">MAVQTSILYTKGPKEDLAAVHNIYFALVKHFSSLDPNVPDDADTVSLRESLSNAERILGLGGATPSTAQQVQADSSAHFSVSLYLSSLGSLYSTRMLNPKPTITTRLTFGFPPPQFTVPDPQHTAQRALDGQYSIDYHTAHAGASFNNPSLNENFYSPTTEASSSVPSYQQSAEGYSTDGNAYQAQVDNSYMYGGTYPAAGYSSNEYTTHH</sequence>
<dbReference type="EMBL" id="ML119690">
    <property type="protein sequence ID" value="RPA80216.1"/>
    <property type="molecule type" value="Genomic_DNA"/>
</dbReference>
<evidence type="ECO:0000256" key="1">
    <source>
        <dbReference type="SAM" id="MobiDB-lite"/>
    </source>
</evidence>
<protein>
    <submittedName>
        <fullName evidence="2">Uncharacterized protein</fullName>
    </submittedName>
</protein>
<evidence type="ECO:0000313" key="3">
    <source>
        <dbReference type="Proteomes" id="UP000275078"/>
    </source>
</evidence>
<dbReference type="Proteomes" id="UP000275078">
    <property type="component" value="Unassembled WGS sequence"/>
</dbReference>
<gene>
    <name evidence="2" type="ORF">BJ508DRAFT_327529</name>
</gene>
<reference evidence="2 3" key="1">
    <citation type="journal article" date="2018" name="Nat. Ecol. Evol.">
        <title>Pezizomycetes genomes reveal the molecular basis of ectomycorrhizal truffle lifestyle.</title>
        <authorList>
            <person name="Murat C."/>
            <person name="Payen T."/>
            <person name="Noel B."/>
            <person name="Kuo A."/>
            <person name="Morin E."/>
            <person name="Chen J."/>
            <person name="Kohler A."/>
            <person name="Krizsan K."/>
            <person name="Balestrini R."/>
            <person name="Da Silva C."/>
            <person name="Montanini B."/>
            <person name="Hainaut M."/>
            <person name="Levati E."/>
            <person name="Barry K.W."/>
            <person name="Belfiori B."/>
            <person name="Cichocki N."/>
            <person name="Clum A."/>
            <person name="Dockter R.B."/>
            <person name="Fauchery L."/>
            <person name="Guy J."/>
            <person name="Iotti M."/>
            <person name="Le Tacon F."/>
            <person name="Lindquist E.A."/>
            <person name="Lipzen A."/>
            <person name="Malagnac F."/>
            <person name="Mello A."/>
            <person name="Molinier V."/>
            <person name="Miyauchi S."/>
            <person name="Poulain J."/>
            <person name="Riccioni C."/>
            <person name="Rubini A."/>
            <person name="Sitrit Y."/>
            <person name="Splivallo R."/>
            <person name="Traeger S."/>
            <person name="Wang M."/>
            <person name="Zifcakova L."/>
            <person name="Wipf D."/>
            <person name="Zambonelli A."/>
            <person name="Paolocci F."/>
            <person name="Nowrousian M."/>
            <person name="Ottonello S."/>
            <person name="Baldrian P."/>
            <person name="Spatafora J.W."/>
            <person name="Henrissat B."/>
            <person name="Nagy L.G."/>
            <person name="Aury J.M."/>
            <person name="Wincker P."/>
            <person name="Grigoriev I.V."/>
            <person name="Bonfante P."/>
            <person name="Martin F.M."/>
        </authorList>
    </citation>
    <scope>NUCLEOTIDE SEQUENCE [LARGE SCALE GENOMIC DNA]</scope>
    <source>
        <strain evidence="2 3">RN42</strain>
    </source>
</reference>
<evidence type="ECO:0000313" key="2">
    <source>
        <dbReference type="EMBL" id="RPA80216.1"/>
    </source>
</evidence>